<dbReference type="PROSITE" id="PS51186">
    <property type="entry name" value="GNAT"/>
    <property type="match status" value="1"/>
</dbReference>
<protein>
    <submittedName>
        <fullName evidence="2">GNAT family N-acetyltransferase</fullName>
    </submittedName>
</protein>
<evidence type="ECO:0000259" key="1">
    <source>
        <dbReference type="PROSITE" id="PS51186"/>
    </source>
</evidence>
<dbReference type="AlphaFoldDB" id="A0A5D4SF06"/>
<keyword evidence="2" id="KW-0808">Transferase</keyword>
<dbReference type="InterPro" id="IPR016181">
    <property type="entry name" value="Acyl_CoA_acyltransferase"/>
</dbReference>
<reference evidence="2 3" key="1">
    <citation type="submission" date="2019-08" db="EMBL/GenBank/DDBJ databases">
        <title>Bacillus genomes from the desert of Cuatro Cienegas, Coahuila.</title>
        <authorList>
            <person name="Olmedo-Alvarez G."/>
        </authorList>
    </citation>
    <scope>NUCLEOTIDE SEQUENCE [LARGE SCALE GENOMIC DNA]</scope>
    <source>
        <strain evidence="2 3">CH37_1T</strain>
    </source>
</reference>
<organism evidence="2 3">
    <name type="scientific">Bacillus infantis</name>
    <dbReference type="NCBI Taxonomy" id="324767"/>
    <lineage>
        <taxon>Bacteria</taxon>
        <taxon>Bacillati</taxon>
        <taxon>Bacillota</taxon>
        <taxon>Bacilli</taxon>
        <taxon>Bacillales</taxon>
        <taxon>Bacillaceae</taxon>
        <taxon>Bacillus</taxon>
    </lineage>
</organism>
<dbReference type="GO" id="GO:0016747">
    <property type="term" value="F:acyltransferase activity, transferring groups other than amino-acyl groups"/>
    <property type="evidence" value="ECO:0007669"/>
    <property type="project" value="InterPro"/>
</dbReference>
<dbReference type="RefSeq" id="WP_148950708.1">
    <property type="nucleotide sequence ID" value="NZ_VTES01000006.1"/>
</dbReference>
<proteinExistence type="predicted"/>
<dbReference type="InterPro" id="IPR000182">
    <property type="entry name" value="GNAT_dom"/>
</dbReference>
<sequence>MLVLEEHLKIDKGRCSLLKIDIIPEIVELFELQEENNMVLNFNGEWFTSKNKFGNYYFGENLFTDIFEVYLNIYIDVLQKDDLNHLIREVTEALNERFFYFNVQHINLKISYIDTINHHLTNPPLNAVLDDYYVNYFNISKKVTINTNFQYDVENFLVKDSASEHADEIINCLKRAHLTGVPAKLQKLINVNSYLTKIESYYYEQFETNENYLSMIIVDKNNKFCGHATAEVTGNRSQLIDTFVLEDYRHGNLGRILYSYLENELYRKGIREISGTVIPNTDTNILSNLLKVGWNVTSSVYGKII</sequence>
<dbReference type="EMBL" id="VTES01000006">
    <property type="protein sequence ID" value="TYS60562.1"/>
    <property type="molecule type" value="Genomic_DNA"/>
</dbReference>
<dbReference type="Gene3D" id="3.40.630.30">
    <property type="match status" value="1"/>
</dbReference>
<name>A0A5D4SF06_9BACI</name>
<accession>A0A5D4SF06</accession>
<dbReference type="CDD" id="cd04301">
    <property type="entry name" value="NAT_SF"/>
    <property type="match status" value="1"/>
</dbReference>
<evidence type="ECO:0000313" key="3">
    <source>
        <dbReference type="Proteomes" id="UP000323732"/>
    </source>
</evidence>
<dbReference type="Proteomes" id="UP000323732">
    <property type="component" value="Unassembled WGS sequence"/>
</dbReference>
<dbReference type="Pfam" id="PF00583">
    <property type="entry name" value="Acetyltransf_1"/>
    <property type="match status" value="1"/>
</dbReference>
<evidence type="ECO:0000313" key="2">
    <source>
        <dbReference type="EMBL" id="TYS60562.1"/>
    </source>
</evidence>
<comment type="caution">
    <text evidence="2">The sequence shown here is derived from an EMBL/GenBank/DDBJ whole genome shotgun (WGS) entry which is preliminary data.</text>
</comment>
<feature type="domain" description="N-acetyltransferase" evidence="1">
    <location>
        <begin position="176"/>
        <end position="305"/>
    </location>
</feature>
<gene>
    <name evidence="2" type="ORF">FZD47_20330</name>
</gene>
<dbReference type="SUPFAM" id="SSF55729">
    <property type="entry name" value="Acyl-CoA N-acyltransferases (Nat)"/>
    <property type="match status" value="1"/>
</dbReference>